<sequence length="632" mass="71649">MSDHIQKNDLYVYDLADDVLSSLEVIYFNSELEEVQIKRTEEPKPVVKPITKSKRVYSCTSCHIEKFSDGNGDYRSHFKSDFHKFNLKRVIKGLDPVDELQFSKLISENRDSKTEKAGTNDEEDSDSSTDSGSDSDSESEERNDDGNDAQDELDTIIEAEVQNLNIRDDDSDAGVVSHLNTQSPLVFLRSNKLPEGKVFGVYKCLFSKNGLQHPLKSISTWKEQDQSQKFSVLFMIGGGHFAGAIVSHQRVASSGNSGKKSKLSAQEQSVQFLEQKTFHRYTTRRKQGGSQSANDNAKGKANSAGSTLRRYNEAALRADVQSLLKDWEPYISKAENIFIRAKSVSDRKIFLDNTCISKDDPRLKSFPFTTMRPTSHELKRAWCDLTYLTINDKPQPKVKKVIPATQHMKSTSKWSTPEPSSQPSAEEQHTEKLISMIQKSKAPLLISYIRKNGIDINFRLQPSSEYHHNPTMLHFASANGYKHMVLVLLSTLKADPTITNENGKTAWDLAKDNSIRESFQLARHNLGEDYTNWAESHIGEPLSTEEIEARRQKLMLEEESQKKLLIEKELQAVKERIKEEKEAKRGPGRQLDSSAPNAQINLNSLSENQRLRLMREQRARAAEARMKKFSGN</sequence>
<evidence type="ECO:0000313" key="13">
    <source>
        <dbReference type="EMBL" id="QGN14377.1"/>
    </source>
</evidence>
<feature type="compositionally biased region" description="Acidic residues" evidence="11">
    <location>
        <begin position="120"/>
        <end position="149"/>
    </location>
</feature>
<feature type="domain" description="VLRF1" evidence="12">
    <location>
        <begin position="227"/>
        <end position="388"/>
    </location>
</feature>
<keyword evidence="14" id="KW-1185">Reference proteome</keyword>
<keyword evidence="4 10" id="KW-0540">Nuclease</keyword>
<evidence type="ECO:0000256" key="5">
    <source>
        <dbReference type="ARBA" id="ARBA00022737"/>
    </source>
</evidence>
<evidence type="ECO:0000256" key="9">
    <source>
        <dbReference type="ARBA" id="ARBA00023054"/>
    </source>
</evidence>
<keyword evidence="6 10" id="KW-0255">Endonuclease</keyword>
<feature type="region of interest" description="Disordered" evidence="11">
    <location>
        <begin position="578"/>
        <end position="609"/>
    </location>
</feature>
<evidence type="ECO:0000256" key="4">
    <source>
        <dbReference type="ARBA" id="ARBA00022722"/>
    </source>
</evidence>
<feature type="compositionally biased region" description="Polar residues" evidence="11">
    <location>
        <begin position="407"/>
        <end position="425"/>
    </location>
</feature>
<feature type="region of interest" description="Disordered" evidence="11">
    <location>
        <begin position="400"/>
        <end position="430"/>
    </location>
</feature>
<proteinExistence type="inferred from homology"/>
<evidence type="ECO:0000256" key="2">
    <source>
        <dbReference type="ARBA" id="ARBA00009262"/>
    </source>
</evidence>
<dbReference type="InterPro" id="IPR036770">
    <property type="entry name" value="Ankyrin_rpt-contain_sf"/>
</dbReference>
<evidence type="ECO:0000256" key="3">
    <source>
        <dbReference type="ARBA" id="ARBA00022490"/>
    </source>
</evidence>
<dbReference type="InterPro" id="IPR047139">
    <property type="entry name" value="ANKZ1/VMS1"/>
</dbReference>
<keyword evidence="3 10" id="KW-0963">Cytoplasm</keyword>
<dbReference type="Pfam" id="PF18826">
    <property type="entry name" value="bVLRF1"/>
    <property type="match status" value="1"/>
</dbReference>
<feature type="compositionally biased region" description="Polar residues" evidence="11">
    <location>
        <begin position="591"/>
        <end position="608"/>
    </location>
</feature>
<keyword evidence="5" id="KW-0677">Repeat</keyword>
<evidence type="ECO:0000259" key="12">
    <source>
        <dbReference type="PROSITE" id="PS52044"/>
    </source>
</evidence>
<evidence type="ECO:0000256" key="1">
    <source>
        <dbReference type="ARBA" id="ARBA00004496"/>
    </source>
</evidence>
<evidence type="ECO:0000256" key="10">
    <source>
        <dbReference type="PROSITE-ProRule" id="PRU01389"/>
    </source>
</evidence>
<accession>A0ABX6ETN3</accession>
<feature type="active site" evidence="10">
    <location>
        <position position="291"/>
    </location>
</feature>
<keyword evidence="9" id="KW-0175">Coiled coil</keyword>
<comment type="similarity">
    <text evidence="2 10">Belongs to the ANKZF1/VMS1 family.</text>
</comment>
<dbReference type="PANTHER" id="PTHR16036:SF2">
    <property type="entry name" value="TRNA ENDONUCLEASE ANKZF1"/>
    <property type="match status" value="1"/>
</dbReference>
<evidence type="ECO:0000313" key="14">
    <source>
        <dbReference type="Proteomes" id="UP000422736"/>
    </source>
</evidence>
<dbReference type="EMBL" id="CP015055">
    <property type="protein sequence ID" value="QGN14377.1"/>
    <property type="molecule type" value="Genomic_DNA"/>
</dbReference>
<feature type="region of interest" description="Disordered" evidence="11">
    <location>
        <begin position="111"/>
        <end position="149"/>
    </location>
</feature>
<reference evidence="13 14" key="1">
    <citation type="submission" date="2016-03" db="EMBL/GenBank/DDBJ databases">
        <title>How can Kluyveromyces marxianus grow so fast - potential evolutionary course in Saccharomyces Complex revealed by comparative genomics.</title>
        <authorList>
            <person name="Mo W."/>
            <person name="Lu W."/>
            <person name="Yang X."/>
            <person name="Qi J."/>
            <person name="Lv H."/>
        </authorList>
    </citation>
    <scope>NUCLEOTIDE SEQUENCE [LARGE SCALE GENOMIC DNA]</scope>
    <source>
        <strain evidence="13 14">FIM1</strain>
    </source>
</reference>
<comment type="subcellular location">
    <subcellularLocation>
        <location evidence="1">Cytoplasm</location>
    </subcellularLocation>
</comment>
<evidence type="ECO:0000256" key="6">
    <source>
        <dbReference type="ARBA" id="ARBA00022759"/>
    </source>
</evidence>
<name>A0ABX6ETN3_KLUMA</name>
<evidence type="ECO:0000256" key="11">
    <source>
        <dbReference type="SAM" id="MobiDB-lite"/>
    </source>
</evidence>
<dbReference type="Proteomes" id="UP000422736">
    <property type="component" value="Chromosome 2"/>
</dbReference>
<comment type="domain">
    <text evidence="10">The VLRF1 domain mediates binding to the 60S ribosomal subunit.</text>
</comment>
<gene>
    <name evidence="13" type="primary">VMS1</name>
    <name evidence="13" type="ORF">FIM1_1037</name>
</gene>
<keyword evidence="7 10" id="KW-0378">Hydrolase</keyword>
<evidence type="ECO:0000256" key="8">
    <source>
        <dbReference type="ARBA" id="ARBA00023043"/>
    </source>
</evidence>
<dbReference type="Gene3D" id="1.25.40.20">
    <property type="entry name" value="Ankyrin repeat-containing domain"/>
    <property type="match status" value="1"/>
</dbReference>
<protein>
    <submittedName>
        <fullName evidence="13">Zinc finger protein YDR049W</fullName>
    </submittedName>
</protein>
<dbReference type="PANTHER" id="PTHR16036">
    <property type="entry name" value="ANKYRIN REPEAT AND ZINC FINGER DOMAIN-CONTAINING PROTEIN 1"/>
    <property type="match status" value="1"/>
</dbReference>
<evidence type="ECO:0000256" key="7">
    <source>
        <dbReference type="ARBA" id="ARBA00022801"/>
    </source>
</evidence>
<dbReference type="PROSITE" id="PS52044">
    <property type="entry name" value="VLRF1"/>
    <property type="match status" value="1"/>
</dbReference>
<organism evidence="13 14">
    <name type="scientific">Kluyveromyces marxianus</name>
    <name type="common">Yeast</name>
    <name type="synonym">Candida kefyr</name>
    <dbReference type="NCBI Taxonomy" id="4911"/>
    <lineage>
        <taxon>Eukaryota</taxon>
        <taxon>Fungi</taxon>
        <taxon>Dikarya</taxon>
        <taxon>Ascomycota</taxon>
        <taxon>Saccharomycotina</taxon>
        <taxon>Saccharomycetes</taxon>
        <taxon>Saccharomycetales</taxon>
        <taxon>Saccharomycetaceae</taxon>
        <taxon>Kluyveromyces</taxon>
    </lineage>
</organism>
<dbReference type="SUPFAM" id="SSF48403">
    <property type="entry name" value="Ankyrin repeat"/>
    <property type="match status" value="1"/>
</dbReference>
<keyword evidence="8" id="KW-0040">ANK repeat</keyword>
<dbReference type="InterPro" id="IPR041175">
    <property type="entry name" value="VLRF1/Vms1"/>
</dbReference>
<feature type="region of interest" description="Disordered" evidence="11">
    <location>
        <begin position="282"/>
        <end position="306"/>
    </location>
</feature>